<dbReference type="PANTHER" id="PTHR30562">
    <property type="entry name" value="UVRC/OXIDOREDUCTASE"/>
    <property type="match status" value="1"/>
</dbReference>
<evidence type="ECO:0000256" key="4">
    <source>
        <dbReference type="ARBA" id="ARBA00022881"/>
    </source>
</evidence>
<dbReference type="GO" id="GO:0009380">
    <property type="term" value="C:excinuclease repair complex"/>
    <property type="evidence" value="ECO:0007669"/>
    <property type="project" value="TreeGrafter"/>
</dbReference>
<dbReference type="SMART" id="SM00465">
    <property type="entry name" value="GIYc"/>
    <property type="match status" value="1"/>
</dbReference>
<evidence type="ECO:0000259" key="6">
    <source>
        <dbReference type="PROSITE" id="PS50164"/>
    </source>
</evidence>
<name>B3PN41_META1</name>
<dbReference type="HOGENOM" id="CLU_014841_3_2_14"/>
<dbReference type="InterPro" id="IPR035901">
    <property type="entry name" value="GIY-YIG_endonuc_sf"/>
</dbReference>
<keyword evidence="2" id="KW-0227">DNA damage</keyword>
<evidence type="ECO:0000313" key="8">
    <source>
        <dbReference type="Proteomes" id="UP000008812"/>
    </source>
</evidence>
<dbReference type="InterPro" id="IPR050066">
    <property type="entry name" value="UvrABC_protein_C"/>
</dbReference>
<accession>B3PN41</accession>
<evidence type="ECO:0000256" key="3">
    <source>
        <dbReference type="ARBA" id="ARBA00022769"/>
    </source>
</evidence>
<evidence type="ECO:0000256" key="1">
    <source>
        <dbReference type="ARBA" id="ARBA00022490"/>
    </source>
</evidence>
<evidence type="ECO:0000256" key="2">
    <source>
        <dbReference type="ARBA" id="ARBA00022763"/>
    </source>
</evidence>
<dbReference type="AlphaFoldDB" id="B3PN41"/>
<dbReference type="InterPro" id="IPR047296">
    <property type="entry name" value="GIY-YIG_UvrC_Cho"/>
</dbReference>
<keyword evidence="3" id="KW-0228">DNA excision</keyword>
<dbReference type="InterPro" id="IPR038476">
    <property type="entry name" value="UvrC_RNase_H_dom_sf"/>
</dbReference>
<dbReference type="Pfam" id="PF14520">
    <property type="entry name" value="HHH_5"/>
    <property type="match status" value="1"/>
</dbReference>
<dbReference type="STRING" id="243272.MARTH_orf676"/>
<evidence type="ECO:0000313" key="7">
    <source>
        <dbReference type="EMBL" id="ACF07443.1"/>
    </source>
</evidence>
<dbReference type="CDD" id="cd10434">
    <property type="entry name" value="GIY-YIG_UvrC_Cho"/>
    <property type="match status" value="1"/>
</dbReference>
<dbReference type="InterPro" id="IPR010994">
    <property type="entry name" value="RuvA_2-like"/>
</dbReference>
<keyword evidence="8" id="KW-1185">Reference proteome</keyword>
<dbReference type="Pfam" id="PF01541">
    <property type="entry name" value="GIY-YIG"/>
    <property type="match status" value="1"/>
</dbReference>
<dbReference type="GO" id="GO:0009381">
    <property type="term" value="F:excinuclease ABC activity"/>
    <property type="evidence" value="ECO:0007669"/>
    <property type="project" value="InterPro"/>
</dbReference>
<gene>
    <name evidence="7" type="primary">uvrC</name>
    <name evidence="7" type="ordered locus">MARTH_orf676</name>
</gene>
<dbReference type="Gene3D" id="3.40.1440.10">
    <property type="entry name" value="GIY-YIG endonuclease"/>
    <property type="match status" value="1"/>
</dbReference>
<dbReference type="PROSITE" id="PS50164">
    <property type="entry name" value="GIY_YIG"/>
    <property type="match status" value="1"/>
</dbReference>
<keyword evidence="4" id="KW-0267">Excision nuclease</keyword>
<dbReference type="Pfam" id="PF22920">
    <property type="entry name" value="UvrC_RNaseH"/>
    <property type="match status" value="1"/>
</dbReference>
<feature type="domain" description="GIY-YIG" evidence="6">
    <location>
        <begin position="12"/>
        <end position="91"/>
    </location>
</feature>
<dbReference type="InterPro" id="IPR001162">
    <property type="entry name" value="UvrC_RNase_H_dom"/>
</dbReference>
<dbReference type="Gene3D" id="1.10.150.20">
    <property type="entry name" value="5' to 3' exonuclease, C-terminal subdomain"/>
    <property type="match status" value="1"/>
</dbReference>
<dbReference type="RefSeq" id="WP_012498400.1">
    <property type="nucleotide sequence ID" value="NC_011025.1"/>
</dbReference>
<reference evidence="7 8" key="1">
    <citation type="journal article" date="2008" name="Infect. Immun.">
        <title>Genome of Mycoplasma arthritidis.</title>
        <authorList>
            <person name="Dybvig K."/>
            <person name="Zuhua C."/>
            <person name="Lao P."/>
            <person name="Jordan D.S."/>
            <person name="French C.T."/>
            <person name="Tu A.H."/>
            <person name="Loraine A.E."/>
        </authorList>
    </citation>
    <scope>NUCLEOTIDE SEQUENCE [LARGE SCALE GENOMIC DNA]</scope>
    <source>
        <strain evidence="7 8">158L3-1</strain>
    </source>
</reference>
<dbReference type="PANTHER" id="PTHR30562:SF1">
    <property type="entry name" value="UVRABC SYSTEM PROTEIN C"/>
    <property type="match status" value="1"/>
</dbReference>
<organism evidence="7 8">
    <name type="scientific">Metamycoplasma arthritidis (strain 158L3-1)</name>
    <name type="common">Mycoplasma arthritidis</name>
    <dbReference type="NCBI Taxonomy" id="243272"/>
    <lineage>
        <taxon>Bacteria</taxon>
        <taxon>Bacillati</taxon>
        <taxon>Mycoplasmatota</taxon>
        <taxon>Mycoplasmoidales</taxon>
        <taxon>Metamycoplasmataceae</taxon>
        <taxon>Metamycoplasma</taxon>
    </lineage>
</organism>
<sequence length="561" mass="65893">MIDKSEIKNVPALPGVYLWKDKDGNVIYVGKAKNLQVRMSQYFDKNMLNSYKTPKMLEKIGSFSTFIVTSDREAFILERKLIDQYRPFYNVLFPIRSSFPYIRVKLENNGFKIDIQNHYKKEKNSIYYGPLPSNKNFKPLIRYLNHLLLAKDGLLIKNASQEYWKTKFEEAKKIMKFGPEFRNNLKQKIKETNEVFQFEVSSFYSSILDLLDYNKQEQQTFIKSQKSIDVFGFYESQEIMLIFVNFYRSGTLINQQEFALDIKTSKENFINEFLNEFYSKNPLPDEVVLDDKFASFNFDVKEIMVFAKTKMYLSLIDLANKNAQNDQQRKLENFLSQKNKAYKTHLKLGDYLEKTCRRIILFDNSFSKGTDVAIGVGVCFENGEANKNLYRYFNLFIDNFRHADVEYMRQTSLNYLKEWSEGVDVILADGDIAQIKAIRKSQNALNLNIPIFGLVKNDKHETRTLINEEGKEIVVNDLDVFHYLSRMQQEVDRFAKWAYHRKNTKNMLNSKLLKIKGLGPHTLTKLIEHFGSYTKIRNASLEELEKIVKKEIALAIKEQLN</sequence>
<dbReference type="SUPFAM" id="SSF82771">
    <property type="entry name" value="GIY-YIG endonuclease"/>
    <property type="match status" value="1"/>
</dbReference>
<dbReference type="EMBL" id="CP001047">
    <property type="protein sequence ID" value="ACF07443.1"/>
    <property type="molecule type" value="Genomic_DNA"/>
</dbReference>
<proteinExistence type="predicted"/>
<keyword evidence="1" id="KW-0963">Cytoplasm</keyword>
<dbReference type="Proteomes" id="UP000008812">
    <property type="component" value="Chromosome"/>
</dbReference>
<dbReference type="GO" id="GO:0006289">
    <property type="term" value="P:nucleotide-excision repair"/>
    <property type="evidence" value="ECO:0007669"/>
    <property type="project" value="InterPro"/>
</dbReference>
<protein>
    <submittedName>
        <fullName evidence="7">Excinuclease ABC nuclease subunit C</fullName>
    </submittedName>
</protein>
<dbReference type="eggNOG" id="COG0322">
    <property type="taxonomic scope" value="Bacteria"/>
</dbReference>
<dbReference type="Pfam" id="PF08459">
    <property type="entry name" value="UvrC_RNaseH_dom"/>
    <property type="match status" value="1"/>
</dbReference>
<dbReference type="SUPFAM" id="SSF47781">
    <property type="entry name" value="RuvA domain 2-like"/>
    <property type="match status" value="1"/>
</dbReference>
<dbReference type="Gene3D" id="3.30.420.340">
    <property type="entry name" value="UvrC, RNAse H endonuclease domain"/>
    <property type="match status" value="1"/>
</dbReference>
<dbReference type="KEGG" id="mat:MARTH_orf676"/>
<dbReference type="FunFam" id="3.40.1440.10:FF:000001">
    <property type="entry name" value="UvrABC system protein C"/>
    <property type="match status" value="1"/>
</dbReference>
<dbReference type="InterPro" id="IPR000305">
    <property type="entry name" value="GIY-YIG_endonuc"/>
</dbReference>
<keyword evidence="5" id="KW-0234">DNA repair</keyword>
<evidence type="ECO:0000256" key="5">
    <source>
        <dbReference type="ARBA" id="ARBA00023204"/>
    </source>
</evidence>